<dbReference type="EMBL" id="NFMF01000003">
    <property type="protein sequence ID" value="PNH22081.1"/>
    <property type="molecule type" value="Genomic_DNA"/>
</dbReference>
<name>A0A134CD40_9FIRM</name>
<keyword evidence="1" id="KW-0812">Transmembrane</keyword>
<evidence type="ECO:0000313" key="5">
    <source>
        <dbReference type="Proteomes" id="UP000070160"/>
    </source>
</evidence>
<reference evidence="3" key="1">
    <citation type="submission" date="2016-01" db="EMBL/GenBank/DDBJ databases">
        <authorList>
            <person name="Oliw E.H."/>
        </authorList>
    </citation>
    <scope>NUCLEOTIDE SEQUENCE [LARGE SCALE GENOMIC DNA]</scope>
    <source>
        <strain evidence="3">KA00182</strain>
    </source>
</reference>
<dbReference type="Gene3D" id="1.20.120.1220">
    <property type="match status" value="1"/>
</dbReference>
<evidence type="ECO:0000313" key="4">
    <source>
        <dbReference type="EMBL" id="PNH22081.1"/>
    </source>
</evidence>
<proteinExistence type="predicted"/>
<dbReference type="Pfam" id="PF01478">
    <property type="entry name" value="Peptidase_A24"/>
    <property type="match status" value="1"/>
</dbReference>
<sequence>MMEPLWFLGVAGITAWICYTDLRYYWIPDGAIVVLVLLQLVAWYEHLAVYTPITVLFISVFFGMVYYAYPQGLGTGDIKLVIVLSLGCSFWEGFVMVWVAFFLALLVSVWLWWRQGVRMIPFAPFLWSGWWIAKCLGNTIGGWIGIG</sequence>
<reference evidence="4 6" key="3">
    <citation type="submission" date="2017-05" db="EMBL/GenBank/DDBJ databases">
        <authorList>
            <person name="Song R."/>
            <person name="Chenine A.L."/>
            <person name="Ruprecht R.M."/>
        </authorList>
    </citation>
    <scope>NUCLEOTIDE SEQUENCE [LARGE SCALE GENOMIC DNA]</scope>
    <source>
        <strain evidence="4 6">KA00229</strain>
    </source>
</reference>
<dbReference type="RefSeq" id="WP_036257473.1">
    <property type="nucleotide sequence ID" value="NZ_KQ960955.1"/>
</dbReference>
<accession>A0A134CD40</accession>
<accession>A0A2J8BBF3</accession>
<dbReference type="PATRIC" id="fig|1588748.3.peg.1373"/>
<dbReference type="Proteomes" id="UP000070160">
    <property type="component" value="Unassembled WGS sequence"/>
</dbReference>
<protein>
    <recommendedName>
        <fullName evidence="2">Prepilin type IV endopeptidase peptidase domain-containing protein</fullName>
    </recommendedName>
</protein>
<keyword evidence="5" id="KW-1185">Reference proteome</keyword>
<gene>
    <name evidence="4" type="ORF">CAL30_02105</name>
    <name evidence="3" type="ORF">HMPREF3182_01418</name>
</gene>
<reference evidence="5" key="2">
    <citation type="submission" date="2016-01" db="EMBL/GenBank/DDBJ databases">
        <authorList>
            <person name="Mitreva M."/>
            <person name="Pepin K.H."/>
            <person name="Mihindukulasuriya K.A."/>
            <person name="Fulton R."/>
            <person name="Fronick C."/>
            <person name="O'Laughlin M."/>
            <person name="Miner T."/>
            <person name="Herter B."/>
            <person name="Rosa B.A."/>
            <person name="Cordes M."/>
            <person name="Tomlinson C."/>
            <person name="Wollam A."/>
            <person name="Palsikar V.B."/>
            <person name="Mardis E.R."/>
            <person name="Wilson R.K."/>
        </authorList>
    </citation>
    <scope>NUCLEOTIDE SEQUENCE [LARGE SCALE GENOMIC DNA]</scope>
    <source>
        <strain evidence="5">KA00182</strain>
    </source>
</reference>
<organism evidence="3 5">
    <name type="scientific">Megasphaera hutchinsoni</name>
    <dbReference type="NCBI Taxonomy" id="1588748"/>
    <lineage>
        <taxon>Bacteria</taxon>
        <taxon>Bacillati</taxon>
        <taxon>Bacillota</taxon>
        <taxon>Negativicutes</taxon>
        <taxon>Veillonellales</taxon>
        <taxon>Veillonellaceae</taxon>
        <taxon>Megasphaera</taxon>
    </lineage>
</organism>
<feature type="domain" description="Prepilin type IV endopeptidase peptidase" evidence="2">
    <location>
        <begin position="12"/>
        <end position="108"/>
    </location>
</feature>
<dbReference type="GO" id="GO:0016020">
    <property type="term" value="C:membrane"/>
    <property type="evidence" value="ECO:0007669"/>
    <property type="project" value="InterPro"/>
</dbReference>
<keyword evidence="1" id="KW-0472">Membrane</keyword>
<dbReference type="AlphaFoldDB" id="A0A134CD40"/>
<feature type="transmembrane region" description="Helical" evidence="1">
    <location>
        <begin position="89"/>
        <end position="113"/>
    </location>
</feature>
<evidence type="ECO:0000256" key="1">
    <source>
        <dbReference type="SAM" id="Phobius"/>
    </source>
</evidence>
<dbReference type="GO" id="GO:0004190">
    <property type="term" value="F:aspartic-type endopeptidase activity"/>
    <property type="evidence" value="ECO:0007669"/>
    <property type="project" value="InterPro"/>
</dbReference>
<evidence type="ECO:0000259" key="2">
    <source>
        <dbReference type="Pfam" id="PF01478"/>
    </source>
</evidence>
<dbReference type="InterPro" id="IPR000045">
    <property type="entry name" value="Prepilin_IV_endopep_pep"/>
</dbReference>
<feature type="transmembrane region" description="Helical" evidence="1">
    <location>
        <begin position="49"/>
        <end position="69"/>
    </location>
</feature>
<keyword evidence="1" id="KW-1133">Transmembrane helix</keyword>
<dbReference type="EMBL" id="LSDT01000050">
    <property type="protein sequence ID" value="KXB90106.1"/>
    <property type="molecule type" value="Genomic_DNA"/>
</dbReference>
<dbReference type="STRING" id="1588748.HMPREF3182_01418"/>
<evidence type="ECO:0000313" key="6">
    <source>
        <dbReference type="Proteomes" id="UP000242958"/>
    </source>
</evidence>
<evidence type="ECO:0000313" key="3">
    <source>
        <dbReference type="EMBL" id="KXB90106.1"/>
    </source>
</evidence>
<feature type="transmembrane region" description="Helical" evidence="1">
    <location>
        <begin position="125"/>
        <end position="146"/>
    </location>
</feature>
<dbReference type="Proteomes" id="UP000242958">
    <property type="component" value="Unassembled WGS sequence"/>
</dbReference>
<comment type="caution">
    <text evidence="3">The sequence shown here is derived from an EMBL/GenBank/DDBJ whole genome shotgun (WGS) entry which is preliminary data.</text>
</comment>